<reference evidence="1 2" key="1">
    <citation type="submission" date="2015-02" db="EMBL/GenBank/DDBJ databases">
        <title>Evolution of amylase-binding proteins of oral streptococcal species.</title>
        <authorList>
            <person name="Haase E.M."/>
        </authorList>
    </citation>
    <scope>NUCLEOTIDE SEQUENCE [LARGE SCALE GENOMIC DNA]</scope>
    <source>
        <strain evidence="1 2">UC6950A</strain>
    </source>
</reference>
<dbReference type="Proteomes" id="UP000033405">
    <property type="component" value="Unassembled WGS sequence"/>
</dbReference>
<comment type="caution">
    <text evidence="1">The sequence shown here is derived from an EMBL/GenBank/DDBJ whole genome shotgun (WGS) entry which is preliminary data.</text>
</comment>
<evidence type="ECO:0000313" key="1">
    <source>
        <dbReference type="EMBL" id="KJU96089.1"/>
    </source>
</evidence>
<dbReference type="EMBL" id="JYOV01000002">
    <property type="protein sequence ID" value="KJU96089.1"/>
    <property type="molecule type" value="Genomic_DNA"/>
</dbReference>
<protein>
    <submittedName>
        <fullName evidence="1">Uncharacterized protein</fullName>
    </submittedName>
</protein>
<dbReference type="PATRIC" id="fig|28037.218.peg.87"/>
<gene>
    <name evidence="1" type="ORF">TZ96_00090</name>
</gene>
<dbReference type="RefSeq" id="WP_277813588.1">
    <property type="nucleotide sequence ID" value="NZ_JYOV01000002.1"/>
</dbReference>
<proteinExistence type="predicted"/>
<sequence>MLTVEEKNFLDHYKNTSYHRFYEIERFASLCQKLDKWPPQADKL</sequence>
<organism evidence="1 2">
    <name type="scientific">Streptococcus infantis</name>
    <dbReference type="NCBI Taxonomy" id="68892"/>
    <lineage>
        <taxon>Bacteria</taxon>
        <taxon>Bacillati</taxon>
        <taxon>Bacillota</taxon>
        <taxon>Bacilli</taxon>
        <taxon>Lactobacillales</taxon>
        <taxon>Streptococcaceae</taxon>
        <taxon>Streptococcus</taxon>
    </lineage>
</organism>
<evidence type="ECO:0000313" key="2">
    <source>
        <dbReference type="Proteomes" id="UP000033405"/>
    </source>
</evidence>
<accession>A0A0F3HPA0</accession>
<dbReference type="AlphaFoldDB" id="A0A0F3HPA0"/>
<name>A0A0F3HPA0_9STRE</name>